<evidence type="ECO:0000313" key="2">
    <source>
        <dbReference type="Proteomes" id="UP001152888"/>
    </source>
</evidence>
<comment type="caution">
    <text evidence="1">The sequence shown here is derived from an EMBL/GenBank/DDBJ whole genome shotgun (WGS) entry which is preliminary data.</text>
</comment>
<accession>A0A9P0PV21</accession>
<dbReference type="Proteomes" id="UP001152888">
    <property type="component" value="Unassembled WGS sequence"/>
</dbReference>
<evidence type="ECO:0000313" key="1">
    <source>
        <dbReference type="EMBL" id="CAH2000061.1"/>
    </source>
</evidence>
<organism evidence="1 2">
    <name type="scientific">Acanthoscelides obtectus</name>
    <name type="common">Bean weevil</name>
    <name type="synonym">Bruchus obtectus</name>
    <dbReference type="NCBI Taxonomy" id="200917"/>
    <lineage>
        <taxon>Eukaryota</taxon>
        <taxon>Metazoa</taxon>
        <taxon>Ecdysozoa</taxon>
        <taxon>Arthropoda</taxon>
        <taxon>Hexapoda</taxon>
        <taxon>Insecta</taxon>
        <taxon>Pterygota</taxon>
        <taxon>Neoptera</taxon>
        <taxon>Endopterygota</taxon>
        <taxon>Coleoptera</taxon>
        <taxon>Polyphaga</taxon>
        <taxon>Cucujiformia</taxon>
        <taxon>Chrysomeloidea</taxon>
        <taxon>Chrysomelidae</taxon>
        <taxon>Bruchinae</taxon>
        <taxon>Bruchini</taxon>
        <taxon>Acanthoscelides</taxon>
    </lineage>
</organism>
<dbReference type="OrthoDB" id="10581027at2759"/>
<name>A0A9P0PV21_ACAOB</name>
<dbReference type="AlphaFoldDB" id="A0A9P0PV21"/>
<reference evidence="1" key="1">
    <citation type="submission" date="2022-03" db="EMBL/GenBank/DDBJ databases">
        <authorList>
            <person name="Sayadi A."/>
        </authorList>
    </citation>
    <scope>NUCLEOTIDE SEQUENCE</scope>
</reference>
<protein>
    <submittedName>
        <fullName evidence="1">Uncharacterized protein</fullName>
    </submittedName>
</protein>
<dbReference type="EMBL" id="CAKOFQ010007388">
    <property type="protein sequence ID" value="CAH2000061.1"/>
    <property type="molecule type" value="Genomic_DNA"/>
</dbReference>
<sequence>MSSVYKMATMQQKTFCVLEYARYLPVVTVQRAFRRRSSEHSTMVSTIQEDRLHY</sequence>
<proteinExistence type="predicted"/>
<gene>
    <name evidence="1" type="ORF">ACAOBT_LOCUS25328</name>
</gene>
<keyword evidence="2" id="KW-1185">Reference proteome</keyword>